<feature type="region of interest" description="Disordered" evidence="1">
    <location>
        <begin position="1"/>
        <end position="188"/>
    </location>
</feature>
<accession>S8EXX3</accession>
<dbReference type="HOGENOM" id="CLU_304614_0_0_1"/>
<feature type="compositionally biased region" description="Polar residues" evidence="1">
    <location>
        <begin position="408"/>
        <end position="420"/>
    </location>
</feature>
<feature type="compositionally biased region" description="Basic residues" evidence="1">
    <location>
        <begin position="881"/>
        <end position="892"/>
    </location>
</feature>
<feature type="compositionally biased region" description="Basic and acidic residues" evidence="1">
    <location>
        <begin position="909"/>
        <end position="920"/>
    </location>
</feature>
<dbReference type="AlphaFoldDB" id="S8EXX3"/>
<feature type="compositionally biased region" description="Basic and acidic residues" evidence="1">
    <location>
        <begin position="258"/>
        <end position="281"/>
    </location>
</feature>
<dbReference type="OrthoDB" id="2692910at2759"/>
<name>S8EXX3_FOMSC</name>
<sequence length="975" mass="108897">MPASGPPSLPTEESERTTRRPRKPPRRPDEEVSFALRARSRSVASAGDNHVQLVDLDQKSKGEAQKKHREAAAWELDVHNANNSQDKAEKAFGAKKKKKTQRTRKQQVARESEPSNSQLPDGNVLGASSDESRHLQDESYGGGSGDGGKDGPHIEHGRDTSPSEPRTSHRDIDTEGRRDSMQSEKHRQVARALNLFSDHDIDIDRVSRVETMHPRDTNAHPPTDEENMAVNMPYRVRDLRFFCVHTSPFAFTGSIKEQAMEPKGHREEGSREEDTRDDIKRGRQRRGVMRHARRVIESPSPEGEGNLQESLEKEDDGLDDVTPKPPRKRVIGTKEHIPKAVTGTRERQVLSHVEVPAMSMQDQSSPDDFDYNKLFAFGAGSDDEDEDAEMGVEGEDEDKVLEFPLSESDASGSDYSATVNEQKRRLQRKHGRSGDITSDDETLDEDEEEPVSRKADKGKGRARSSVIDVERSDSAAMHTQKKPGPFSSVAKERIAAFAENVREAADQLAREFGKTRHDVLVQAGFGSVKSTRALNSMNVYRKWFSAHYPKADAESLNEYNNKTTESYNELTGVVDDKNTDKRKKRERPPALQLCFDWYEQQESEGSKLGSRSTRSISARMKAARDEFTTRAASYSNCEDMEVIGAIIYTGQDGGANQLSALFGGSDAVRKLLVNNQVNAREILDNLTTSLKAIILGEQGWNFPQQVSTKQPAENKDPLVWRSKESKREYYRRVLTHLMTTQIKAIDRTMRCVPWTDFSNWAYTQQARIVDWDESVEPLGSTFSFKSLGTQEAECLGKPYVDHFKDGEDTRYPKVERWPESDRKLLASGDMVKCRSIMLVVSKEGNGLSYLPSSKKWLQDNGLPVPDSGDDSEEAQKPLNQARKKKKAHTVTHRCGRLVRQVLTVAERAPSEAREVAKPSSHEIAQPPGSCRTCKTVTPSQPEAAVTRSTPTSSTGEAVAASQQQATGGPSAFSRH</sequence>
<reference evidence="2 3" key="1">
    <citation type="journal article" date="2012" name="Science">
        <title>The Paleozoic origin of enzymatic lignin decomposition reconstructed from 31 fungal genomes.</title>
        <authorList>
            <person name="Floudas D."/>
            <person name="Binder M."/>
            <person name="Riley R."/>
            <person name="Barry K."/>
            <person name="Blanchette R.A."/>
            <person name="Henrissat B."/>
            <person name="Martinez A.T."/>
            <person name="Otillar R."/>
            <person name="Spatafora J.W."/>
            <person name="Yadav J.S."/>
            <person name="Aerts A."/>
            <person name="Benoit I."/>
            <person name="Boyd A."/>
            <person name="Carlson A."/>
            <person name="Copeland A."/>
            <person name="Coutinho P.M."/>
            <person name="de Vries R.P."/>
            <person name="Ferreira P."/>
            <person name="Findley K."/>
            <person name="Foster B."/>
            <person name="Gaskell J."/>
            <person name="Glotzer D."/>
            <person name="Gorecki P."/>
            <person name="Heitman J."/>
            <person name="Hesse C."/>
            <person name="Hori C."/>
            <person name="Igarashi K."/>
            <person name="Jurgens J.A."/>
            <person name="Kallen N."/>
            <person name="Kersten P."/>
            <person name="Kohler A."/>
            <person name="Kuees U."/>
            <person name="Kumar T.K.A."/>
            <person name="Kuo A."/>
            <person name="LaButti K."/>
            <person name="Larrondo L.F."/>
            <person name="Lindquist E."/>
            <person name="Ling A."/>
            <person name="Lombard V."/>
            <person name="Lucas S."/>
            <person name="Lundell T."/>
            <person name="Martin R."/>
            <person name="McLaughlin D.J."/>
            <person name="Morgenstern I."/>
            <person name="Morin E."/>
            <person name="Murat C."/>
            <person name="Nagy L.G."/>
            <person name="Nolan M."/>
            <person name="Ohm R.A."/>
            <person name="Patyshakuliyeva A."/>
            <person name="Rokas A."/>
            <person name="Ruiz-Duenas F.J."/>
            <person name="Sabat G."/>
            <person name="Salamov A."/>
            <person name="Samejima M."/>
            <person name="Schmutz J."/>
            <person name="Slot J.C."/>
            <person name="St John F."/>
            <person name="Stenlid J."/>
            <person name="Sun H."/>
            <person name="Sun S."/>
            <person name="Syed K."/>
            <person name="Tsang A."/>
            <person name="Wiebenga A."/>
            <person name="Young D."/>
            <person name="Pisabarro A."/>
            <person name="Eastwood D.C."/>
            <person name="Martin F."/>
            <person name="Cullen D."/>
            <person name="Grigoriev I.V."/>
            <person name="Hibbett D.S."/>
        </authorList>
    </citation>
    <scope>NUCLEOTIDE SEQUENCE</scope>
    <source>
        <strain evidence="3">FP-58527</strain>
    </source>
</reference>
<feature type="compositionally biased region" description="Acidic residues" evidence="1">
    <location>
        <begin position="381"/>
        <end position="399"/>
    </location>
</feature>
<organism evidence="2 3">
    <name type="scientific">Fomitopsis schrenkii</name>
    <name type="common">Brown rot fungus</name>
    <dbReference type="NCBI Taxonomy" id="2126942"/>
    <lineage>
        <taxon>Eukaryota</taxon>
        <taxon>Fungi</taxon>
        <taxon>Dikarya</taxon>
        <taxon>Basidiomycota</taxon>
        <taxon>Agaricomycotina</taxon>
        <taxon>Agaricomycetes</taxon>
        <taxon>Polyporales</taxon>
        <taxon>Fomitopsis</taxon>
    </lineage>
</organism>
<feature type="compositionally biased region" description="Basic and acidic residues" evidence="1">
    <location>
        <begin position="56"/>
        <end position="78"/>
    </location>
</feature>
<feature type="region of interest" description="Disordered" evidence="1">
    <location>
        <begin position="254"/>
        <end position="487"/>
    </location>
</feature>
<gene>
    <name evidence="2" type="ORF">FOMPIDRAFT_89586</name>
</gene>
<feature type="compositionally biased region" description="Basic residues" evidence="1">
    <location>
        <begin position="93"/>
        <end position="107"/>
    </location>
</feature>
<feature type="compositionally biased region" description="Basic residues" evidence="1">
    <location>
        <begin position="282"/>
        <end position="293"/>
    </location>
</feature>
<evidence type="ECO:0000256" key="1">
    <source>
        <dbReference type="SAM" id="MobiDB-lite"/>
    </source>
</evidence>
<evidence type="ECO:0000313" key="3">
    <source>
        <dbReference type="Proteomes" id="UP000015241"/>
    </source>
</evidence>
<protein>
    <submittedName>
        <fullName evidence="2">Uncharacterized protein</fullName>
    </submittedName>
</protein>
<feature type="region of interest" description="Disordered" evidence="1">
    <location>
        <begin position="909"/>
        <end position="975"/>
    </location>
</feature>
<feature type="compositionally biased region" description="Basic and acidic residues" evidence="1">
    <location>
        <begin position="332"/>
        <end position="349"/>
    </location>
</feature>
<feature type="compositionally biased region" description="Acidic residues" evidence="1">
    <location>
        <begin position="437"/>
        <end position="449"/>
    </location>
</feature>
<dbReference type="EMBL" id="KE504233">
    <property type="protein sequence ID" value="EPS94430.1"/>
    <property type="molecule type" value="Genomic_DNA"/>
</dbReference>
<dbReference type="Proteomes" id="UP000015241">
    <property type="component" value="Unassembled WGS sequence"/>
</dbReference>
<keyword evidence="3" id="KW-1185">Reference proteome</keyword>
<dbReference type="InParanoid" id="S8EXX3"/>
<feature type="compositionally biased region" description="Basic and acidic residues" evidence="1">
    <location>
        <begin position="147"/>
        <end position="187"/>
    </location>
</feature>
<evidence type="ECO:0000313" key="2">
    <source>
        <dbReference type="EMBL" id="EPS94430.1"/>
    </source>
</evidence>
<proteinExistence type="predicted"/>
<feature type="compositionally biased region" description="Polar residues" evidence="1">
    <location>
        <begin position="932"/>
        <end position="967"/>
    </location>
</feature>
<feature type="compositionally biased region" description="Basic and acidic residues" evidence="1">
    <location>
        <begin position="450"/>
        <end position="459"/>
    </location>
</feature>
<feature type="region of interest" description="Disordered" evidence="1">
    <location>
        <begin position="858"/>
        <end position="892"/>
    </location>
</feature>